<keyword evidence="2" id="KW-1185">Reference proteome</keyword>
<dbReference type="Proteomes" id="UP000002727">
    <property type="component" value="Chromosome"/>
</dbReference>
<gene>
    <name evidence="1" type="ordered locus">TON_1274</name>
</gene>
<organism evidence="1 2">
    <name type="scientific">Thermococcus onnurineus (strain NA1)</name>
    <dbReference type="NCBI Taxonomy" id="523850"/>
    <lineage>
        <taxon>Archaea</taxon>
        <taxon>Methanobacteriati</taxon>
        <taxon>Methanobacteriota</taxon>
        <taxon>Thermococci</taxon>
        <taxon>Thermococcales</taxon>
        <taxon>Thermococcaceae</taxon>
        <taxon>Thermococcus</taxon>
    </lineage>
</organism>
<evidence type="ECO:0000313" key="2">
    <source>
        <dbReference type="Proteomes" id="UP000002727"/>
    </source>
</evidence>
<name>B6YXE9_THEON</name>
<dbReference type="InterPro" id="IPR036691">
    <property type="entry name" value="Endo/exonu/phosph_ase_sf"/>
</dbReference>
<dbReference type="Gene3D" id="3.60.10.10">
    <property type="entry name" value="Endonuclease/exonuclease/phosphatase"/>
    <property type="match status" value="1"/>
</dbReference>
<accession>B6YXE9</accession>
<dbReference type="eggNOG" id="arCOG02207">
    <property type="taxonomic scope" value="Archaea"/>
</dbReference>
<sequence length="114" mass="12630">MISNGYQDIPLMISAYLGYAYEYKPAVEGTHGIAVFSHWHMKTESELNPESLGQARSAQKVTIDELGLTLVNVHMGLNETERAMQAGELLKFAESEPVAHIIAGDTNVEPDERR</sequence>
<dbReference type="HOGENOM" id="CLU_2115598_0_0_2"/>
<dbReference type="InterPro" id="IPR051916">
    <property type="entry name" value="GPI-anchor_lipid_remodeler"/>
</dbReference>
<evidence type="ECO:0000313" key="1">
    <source>
        <dbReference type="EMBL" id="ACJ16762.1"/>
    </source>
</evidence>
<proteinExistence type="predicted"/>
<dbReference type="SUPFAM" id="SSF56219">
    <property type="entry name" value="DNase I-like"/>
    <property type="match status" value="1"/>
</dbReference>
<dbReference type="GO" id="GO:0006506">
    <property type="term" value="P:GPI anchor biosynthetic process"/>
    <property type="evidence" value="ECO:0007669"/>
    <property type="project" value="TreeGrafter"/>
</dbReference>
<dbReference type="GO" id="GO:0016787">
    <property type="term" value="F:hydrolase activity"/>
    <property type="evidence" value="ECO:0007669"/>
    <property type="project" value="UniProtKB-KW"/>
</dbReference>
<keyword evidence="1" id="KW-0378">Hydrolase</keyword>
<dbReference type="GO" id="GO:0016020">
    <property type="term" value="C:membrane"/>
    <property type="evidence" value="ECO:0007669"/>
    <property type="project" value="GOC"/>
</dbReference>
<dbReference type="PANTHER" id="PTHR14859:SF1">
    <property type="entry name" value="PGAP2-INTERACTING PROTEIN"/>
    <property type="match status" value="1"/>
</dbReference>
<dbReference type="KEGG" id="ton:TON_1274"/>
<dbReference type="EMBL" id="CP000855">
    <property type="protein sequence ID" value="ACJ16762.1"/>
    <property type="molecule type" value="Genomic_DNA"/>
</dbReference>
<dbReference type="STRING" id="523850.TON_1274"/>
<dbReference type="PATRIC" id="fig|523850.10.peg.1282"/>
<dbReference type="PANTHER" id="PTHR14859">
    <property type="entry name" value="CALCOFLUOR WHITE HYPERSENSITIVE PROTEIN PRECURSOR"/>
    <property type="match status" value="1"/>
</dbReference>
<dbReference type="AlphaFoldDB" id="B6YXE9"/>
<reference evidence="1 2" key="1">
    <citation type="journal article" date="2008" name="J. Bacteriol.">
        <title>The complete genome sequence of Thermococcus onnurineus NA1 reveals a mixed heterotrophic and carboxydotrophic metabolism.</title>
        <authorList>
            <person name="Lee H.S."/>
            <person name="Kang S.G."/>
            <person name="Bae S.S."/>
            <person name="Lim J.K."/>
            <person name="Cho Y."/>
            <person name="Kim Y.J."/>
            <person name="Jeon J.H."/>
            <person name="Cha S.S."/>
            <person name="Kwon K.K."/>
            <person name="Kim H.T."/>
            <person name="Park C.J."/>
            <person name="Lee H.W."/>
            <person name="Kim S.I."/>
            <person name="Chun J."/>
            <person name="Colwell R.R."/>
            <person name="Kim S.J."/>
            <person name="Lee J.H."/>
        </authorList>
    </citation>
    <scope>NUCLEOTIDE SEQUENCE [LARGE SCALE GENOMIC DNA]</scope>
    <source>
        <strain evidence="1 2">NA1</strain>
    </source>
</reference>
<protein>
    <submittedName>
        <fullName evidence="1">Membrane-bound metal-dependent hydrolase</fullName>
    </submittedName>
</protein>